<comment type="caution">
    <text evidence="5">Lacks conserved residue(s) required for the propagation of feature annotation.</text>
</comment>
<keyword evidence="4" id="KW-0720">Serine protease</keyword>
<feature type="domain" description="Peptidase S8/S53" evidence="8">
    <location>
        <begin position="62"/>
        <end position="299"/>
    </location>
</feature>
<evidence type="ECO:0000313" key="10">
    <source>
        <dbReference type="Proteomes" id="UP000262621"/>
    </source>
</evidence>
<reference evidence="9 10" key="1">
    <citation type="submission" date="2018-08" db="EMBL/GenBank/DDBJ databases">
        <title>Verrucosispora craniellae sp. nov., isolated from a marine sponge in the South China Sea.</title>
        <authorList>
            <person name="Li L."/>
            <person name="Lin H.W."/>
        </authorList>
    </citation>
    <scope>NUCLEOTIDE SEQUENCE [LARGE SCALE GENOMIC DNA]</scope>
    <source>
        <strain evidence="9 10">LHW63014</strain>
    </source>
</reference>
<proteinExistence type="inferred from homology"/>
<name>A0A372FXP0_9ACTN</name>
<comment type="caution">
    <text evidence="9">The sequence shown here is derived from an EMBL/GenBank/DDBJ whole genome shotgun (WGS) entry which is preliminary data.</text>
</comment>
<dbReference type="InterPro" id="IPR015500">
    <property type="entry name" value="Peptidase_S8_subtilisin-rel"/>
</dbReference>
<dbReference type="Proteomes" id="UP000262621">
    <property type="component" value="Unassembled WGS sequence"/>
</dbReference>
<keyword evidence="3" id="KW-0378">Hydrolase</keyword>
<evidence type="ECO:0000259" key="8">
    <source>
        <dbReference type="Pfam" id="PF00082"/>
    </source>
</evidence>
<dbReference type="InterPro" id="IPR022398">
    <property type="entry name" value="Peptidase_S8_His-AS"/>
</dbReference>
<evidence type="ECO:0000256" key="2">
    <source>
        <dbReference type="ARBA" id="ARBA00022670"/>
    </source>
</evidence>
<evidence type="ECO:0000256" key="6">
    <source>
        <dbReference type="SAM" id="Phobius"/>
    </source>
</evidence>
<comment type="similarity">
    <text evidence="1 5">Belongs to the peptidase S8 family.</text>
</comment>
<evidence type="ECO:0000313" key="9">
    <source>
        <dbReference type="EMBL" id="RFS45567.1"/>
    </source>
</evidence>
<dbReference type="Pfam" id="PF00082">
    <property type="entry name" value="Peptidase_S8"/>
    <property type="match status" value="1"/>
</dbReference>
<protein>
    <submittedName>
        <fullName evidence="9">Type VII secretion-associated serine protease mycosin</fullName>
    </submittedName>
</protein>
<accession>A0A372FXP0</accession>
<keyword evidence="6" id="KW-0472">Membrane</keyword>
<dbReference type="SUPFAM" id="SSF52743">
    <property type="entry name" value="Subtilisin-like"/>
    <property type="match status" value="1"/>
</dbReference>
<dbReference type="PANTHER" id="PTHR43806:SF11">
    <property type="entry name" value="CEREVISIN-RELATED"/>
    <property type="match status" value="1"/>
</dbReference>
<keyword evidence="10" id="KW-1185">Reference proteome</keyword>
<dbReference type="GO" id="GO:0006508">
    <property type="term" value="P:proteolysis"/>
    <property type="evidence" value="ECO:0007669"/>
    <property type="project" value="UniProtKB-KW"/>
</dbReference>
<feature type="chain" id="PRO_5038444753" evidence="7">
    <location>
        <begin position="26"/>
        <end position="390"/>
    </location>
</feature>
<keyword evidence="6" id="KW-1133">Transmembrane helix</keyword>
<keyword evidence="7" id="KW-0732">Signal</keyword>
<evidence type="ECO:0000256" key="4">
    <source>
        <dbReference type="ARBA" id="ARBA00022825"/>
    </source>
</evidence>
<dbReference type="Gene3D" id="3.40.50.200">
    <property type="entry name" value="Peptidase S8/S53 domain"/>
    <property type="match status" value="1"/>
</dbReference>
<dbReference type="PROSITE" id="PS00137">
    <property type="entry name" value="SUBTILASE_HIS"/>
    <property type="match status" value="1"/>
</dbReference>
<organism evidence="9 10">
    <name type="scientific">Micromonospora craniellae</name>
    <dbReference type="NCBI Taxonomy" id="2294034"/>
    <lineage>
        <taxon>Bacteria</taxon>
        <taxon>Bacillati</taxon>
        <taxon>Actinomycetota</taxon>
        <taxon>Actinomycetes</taxon>
        <taxon>Micromonosporales</taxon>
        <taxon>Micromonosporaceae</taxon>
        <taxon>Micromonospora</taxon>
    </lineage>
</organism>
<evidence type="ECO:0000256" key="5">
    <source>
        <dbReference type="PROSITE-ProRule" id="PRU01240"/>
    </source>
</evidence>
<keyword evidence="6" id="KW-0812">Transmembrane</keyword>
<sequence length="390" mass="38737">MRAGRRRLGVLFASGLVAFALPPVAGPAAAVECLPAARTHFADLPWPQERLAAERAWSYHRGDGVVVAVLDTGVSRAAPALAGRVLPGRDVRSGGRADSDCAGHGTFVAGLIAASQRRGTGFAGVAPGVRILPIRVADRFDDVHPDLLASGVEAAITGGASIIVVVPSAPFGSPALSRAVEQAERRNRLLIAGSSTHRAEGVAHPAALAGVLSVAAIGRNGAGLSAPVQGAGRLPDLAAPGADVVSIAPLGVGHLTASARCLATGFVAGTAALVRGYHPGLDAAQVRARLVATADPAPPSARPSLGAGVVNPLAAVTSVAPVRPDPVGTDTAGRRLPELEPALPGTVPQRPDGMAVSVGVAVAAVAGAVATGVAMTAVGAARRRRDTSSG</sequence>
<gene>
    <name evidence="9" type="ORF">D0Q02_15810</name>
</gene>
<evidence type="ECO:0000256" key="3">
    <source>
        <dbReference type="ARBA" id="ARBA00022801"/>
    </source>
</evidence>
<dbReference type="PRINTS" id="PR00723">
    <property type="entry name" value="SUBTILISIN"/>
</dbReference>
<dbReference type="AlphaFoldDB" id="A0A372FXP0"/>
<dbReference type="PROSITE" id="PS51892">
    <property type="entry name" value="SUBTILASE"/>
    <property type="match status" value="1"/>
</dbReference>
<dbReference type="InterPro" id="IPR050131">
    <property type="entry name" value="Peptidase_S8_subtilisin-like"/>
</dbReference>
<dbReference type="OrthoDB" id="9798386at2"/>
<keyword evidence="2 9" id="KW-0645">Protease</keyword>
<dbReference type="EMBL" id="QVFU01000015">
    <property type="protein sequence ID" value="RFS45567.1"/>
    <property type="molecule type" value="Genomic_DNA"/>
</dbReference>
<dbReference type="RefSeq" id="WP_117228758.1">
    <property type="nucleotide sequence ID" value="NZ_QVFU01000015.1"/>
</dbReference>
<feature type="signal peptide" evidence="7">
    <location>
        <begin position="1"/>
        <end position="25"/>
    </location>
</feature>
<dbReference type="InterPro" id="IPR000209">
    <property type="entry name" value="Peptidase_S8/S53_dom"/>
</dbReference>
<dbReference type="InterPro" id="IPR036852">
    <property type="entry name" value="Peptidase_S8/S53_dom_sf"/>
</dbReference>
<dbReference type="PANTHER" id="PTHR43806">
    <property type="entry name" value="PEPTIDASE S8"/>
    <property type="match status" value="1"/>
</dbReference>
<feature type="transmembrane region" description="Helical" evidence="6">
    <location>
        <begin position="354"/>
        <end position="381"/>
    </location>
</feature>
<evidence type="ECO:0000256" key="7">
    <source>
        <dbReference type="SAM" id="SignalP"/>
    </source>
</evidence>
<evidence type="ECO:0000256" key="1">
    <source>
        <dbReference type="ARBA" id="ARBA00011073"/>
    </source>
</evidence>
<dbReference type="GO" id="GO:0004252">
    <property type="term" value="F:serine-type endopeptidase activity"/>
    <property type="evidence" value="ECO:0007669"/>
    <property type="project" value="InterPro"/>
</dbReference>